<name>Q1N3H1_9GAMM</name>
<organism evidence="6 7">
    <name type="scientific">Bermanella marisrubri</name>
    <dbReference type="NCBI Taxonomy" id="207949"/>
    <lineage>
        <taxon>Bacteria</taxon>
        <taxon>Pseudomonadati</taxon>
        <taxon>Pseudomonadota</taxon>
        <taxon>Gammaproteobacteria</taxon>
        <taxon>Oceanospirillales</taxon>
        <taxon>Oceanospirillaceae</taxon>
        <taxon>Bermanella</taxon>
    </lineage>
</organism>
<dbReference type="HOGENOM" id="CLU_069356_40_0_6"/>
<dbReference type="GO" id="GO:0000976">
    <property type="term" value="F:transcription cis-regulatory region binding"/>
    <property type="evidence" value="ECO:0007669"/>
    <property type="project" value="TreeGrafter"/>
</dbReference>
<dbReference type="OrthoDB" id="5293556at2"/>
<evidence type="ECO:0000259" key="5">
    <source>
        <dbReference type="PROSITE" id="PS50977"/>
    </source>
</evidence>
<feature type="DNA-binding region" description="H-T-H motif" evidence="4">
    <location>
        <begin position="44"/>
        <end position="63"/>
    </location>
</feature>
<dbReference type="Pfam" id="PF00440">
    <property type="entry name" value="TetR_N"/>
    <property type="match status" value="1"/>
</dbReference>
<evidence type="ECO:0000256" key="2">
    <source>
        <dbReference type="ARBA" id="ARBA00023125"/>
    </source>
</evidence>
<dbReference type="InterPro" id="IPR050109">
    <property type="entry name" value="HTH-type_TetR-like_transc_reg"/>
</dbReference>
<dbReference type="PROSITE" id="PS50977">
    <property type="entry name" value="HTH_TETR_2"/>
    <property type="match status" value="1"/>
</dbReference>
<dbReference type="PANTHER" id="PTHR30055:SF220">
    <property type="entry name" value="TETR-FAMILY REGULATORY PROTEIN"/>
    <property type="match status" value="1"/>
</dbReference>
<evidence type="ECO:0000313" key="7">
    <source>
        <dbReference type="Proteomes" id="UP000004263"/>
    </source>
</evidence>
<dbReference type="Proteomes" id="UP000004263">
    <property type="component" value="Unassembled WGS sequence"/>
</dbReference>
<dbReference type="SUPFAM" id="SSF46689">
    <property type="entry name" value="Homeodomain-like"/>
    <property type="match status" value="1"/>
</dbReference>
<dbReference type="InterPro" id="IPR025996">
    <property type="entry name" value="MT1864/Rv1816-like_C"/>
</dbReference>
<dbReference type="Pfam" id="PF13305">
    <property type="entry name" value="TetR_C_33"/>
    <property type="match status" value="1"/>
</dbReference>
<feature type="domain" description="HTH tetR-type" evidence="5">
    <location>
        <begin position="21"/>
        <end position="81"/>
    </location>
</feature>
<dbReference type="EMBL" id="AAQH01000004">
    <property type="protein sequence ID" value="EAT12903.1"/>
    <property type="molecule type" value="Genomic_DNA"/>
</dbReference>
<dbReference type="InterPro" id="IPR036271">
    <property type="entry name" value="Tet_transcr_reg_TetR-rel_C_sf"/>
</dbReference>
<dbReference type="STRING" id="207949.RED65_12559"/>
<evidence type="ECO:0000313" key="6">
    <source>
        <dbReference type="EMBL" id="EAT12903.1"/>
    </source>
</evidence>
<sequence>MKDTSRTSNLKASANQPYHHGNLRLALLNASVEIIRSQGVSALSLRKLADMVGVSRTAPYHHFKDKGALLAAVASQGFEELSLLLSKVVDDDEAPLNARLQQAVMDYLDFAIQHPTQYELMFGQALWQDSENARFQRNAKDCFRQYVRLFELFADQGLIKTQEPPLRLAQMTWASLHGLARLASDGIFAKQKDIKEIAQTTVRHLEIILQK</sequence>
<dbReference type="RefSeq" id="WP_007018792.1">
    <property type="nucleotide sequence ID" value="NZ_CH724118.1"/>
</dbReference>
<keyword evidence="3" id="KW-0804">Transcription</keyword>
<gene>
    <name evidence="6" type="ORF">RED65_12559</name>
</gene>
<evidence type="ECO:0000256" key="3">
    <source>
        <dbReference type="ARBA" id="ARBA00023163"/>
    </source>
</evidence>
<dbReference type="PRINTS" id="PR00455">
    <property type="entry name" value="HTHTETR"/>
</dbReference>
<keyword evidence="1" id="KW-0805">Transcription regulation</keyword>
<dbReference type="InterPro" id="IPR001647">
    <property type="entry name" value="HTH_TetR"/>
</dbReference>
<dbReference type="AlphaFoldDB" id="Q1N3H1"/>
<accession>Q1N3H1</accession>
<keyword evidence="2 4" id="KW-0238">DNA-binding</keyword>
<evidence type="ECO:0000256" key="1">
    <source>
        <dbReference type="ARBA" id="ARBA00023015"/>
    </source>
</evidence>
<keyword evidence="7" id="KW-1185">Reference proteome</keyword>
<proteinExistence type="predicted"/>
<dbReference type="GO" id="GO:0003700">
    <property type="term" value="F:DNA-binding transcription factor activity"/>
    <property type="evidence" value="ECO:0007669"/>
    <property type="project" value="TreeGrafter"/>
</dbReference>
<dbReference type="PANTHER" id="PTHR30055">
    <property type="entry name" value="HTH-TYPE TRANSCRIPTIONAL REGULATOR RUTR"/>
    <property type="match status" value="1"/>
</dbReference>
<dbReference type="InterPro" id="IPR009057">
    <property type="entry name" value="Homeodomain-like_sf"/>
</dbReference>
<dbReference type="SUPFAM" id="SSF48498">
    <property type="entry name" value="Tetracyclin repressor-like, C-terminal domain"/>
    <property type="match status" value="1"/>
</dbReference>
<dbReference type="Gene3D" id="1.10.357.10">
    <property type="entry name" value="Tetracycline Repressor, domain 2"/>
    <property type="match status" value="1"/>
</dbReference>
<protein>
    <submittedName>
        <fullName evidence="6">Transcription regulator, TetR family protein</fullName>
    </submittedName>
</protein>
<comment type="caution">
    <text evidence="6">The sequence shown here is derived from an EMBL/GenBank/DDBJ whole genome shotgun (WGS) entry which is preliminary data.</text>
</comment>
<reference evidence="6 7" key="1">
    <citation type="submission" date="2006-03" db="EMBL/GenBank/DDBJ databases">
        <authorList>
            <person name="Pinhassi J."/>
            <person name="Pedros-Alio C."/>
            <person name="Ferriera S."/>
            <person name="Johnson J."/>
            <person name="Kravitz S."/>
            <person name="Halpern A."/>
            <person name="Remington K."/>
            <person name="Beeson K."/>
            <person name="Tran B."/>
            <person name="Rogers Y.-H."/>
            <person name="Friedman R."/>
            <person name="Venter J.C."/>
        </authorList>
    </citation>
    <scope>NUCLEOTIDE SEQUENCE [LARGE SCALE GENOMIC DNA]</scope>
    <source>
        <strain evidence="6 7">RED65</strain>
    </source>
</reference>
<evidence type="ECO:0000256" key="4">
    <source>
        <dbReference type="PROSITE-ProRule" id="PRU00335"/>
    </source>
</evidence>